<dbReference type="Proteomes" id="UP001202961">
    <property type="component" value="Unassembled WGS sequence"/>
</dbReference>
<feature type="signal peptide" evidence="2">
    <location>
        <begin position="1"/>
        <end position="50"/>
    </location>
</feature>
<reference evidence="3 4" key="1">
    <citation type="journal article" date="2022" name="Syst. Appl. Microbiol.">
        <title>Rhodopirellula aestuarii sp. nov., a novel member of the genus Rhodopirellula isolated from brackish sediments collected in the Tagus River estuary, Portugal.</title>
        <authorList>
            <person name="Vitorino I.R."/>
            <person name="Klimek D."/>
            <person name="Calusinska M."/>
            <person name="Lobo-da-Cunha A."/>
            <person name="Vasconcelos V."/>
            <person name="Lage O.M."/>
        </authorList>
    </citation>
    <scope>NUCLEOTIDE SEQUENCE [LARGE SCALE GENOMIC DNA]</scope>
    <source>
        <strain evidence="3 4">ICT_H3.1</strain>
    </source>
</reference>
<name>A0ABT0U766_9BACT</name>
<evidence type="ECO:0000256" key="1">
    <source>
        <dbReference type="SAM" id="MobiDB-lite"/>
    </source>
</evidence>
<protein>
    <recommendedName>
        <fullName evidence="5">DUF5666 domain-containing protein</fullName>
    </recommendedName>
</protein>
<organism evidence="3 4">
    <name type="scientific">Aporhodopirellula aestuarii</name>
    <dbReference type="NCBI Taxonomy" id="2950107"/>
    <lineage>
        <taxon>Bacteria</taxon>
        <taxon>Pseudomonadati</taxon>
        <taxon>Planctomycetota</taxon>
        <taxon>Planctomycetia</taxon>
        <taxon>Pirellulales</taxon>
        <taxon>Pirellulaceae</taxon>
        <taxon>Aporhodopirellula</taxon>
    </lineage>
</organism>
<comment type="caution">
    <text evidence="3">The sequence shown here is derived from an EMBL/GenBank/DDBJ whole genome shotgun (WGS) entry which is preliminary data.</text>
</comment>
<evidence type="ECO:0000313" key="4">
    <source>
        <dbReference type="Proteomes" id="UP001202961"/>
    </source>
</evidence>
<feature type="compositionally biased region" description="Acidic residues" evidence="1">
    <location>
        <begin position="292"/>
        <end position="309"/>
    </location>
</feature>
<keyword evidence="4" id="KW-1185">Reference proteome</keyword>
<proteinExistence type="predicted"/>
<feature type="chain" id="PRO_5045484161" description="DUF5666 domain-containing protein" evidence="2">
    <location>
        <begin position="51"/>
        <end position="309"/>
    </location>
</feature>
<evidence type="ECO:0000313" key="3">
    <source>
        <dbReference type="EMBL" id="MCM2372793.1"/>
    </source>
</evidence>
<dbReference type="EMBL" id="JAMQBK010000054">
    <property type="protein sequence ID" value="MCM2372793.1"/>
    <property type="molecule type" value="Genomic_DNA"/>
</dbReference>
<dbReference type="RefSeq" id="WP_250930427.1">
    <property type="nucleotide sequence ID" value="NZ_JAMQBK010000054.1"/>
</dbReference>
<accession>A0ABT0U766</accession>
<evidence type="ECO:0000256" key="2">
    <source>
        <dbReference type="SAM" id="SignalP"/>
    </source>
</evidence>
<gene>
    <name evidence="3" type="ORF">NB063_19435</name>
</gene>
<sequence length="309" mass="32767">MTDRILSRGVFILGPTQQTAVTRRMPRRALLTGCTLLCLVMICGSATTSAAPPDGSGFGGGGTGALANEVTVFDGTLKDARGNIITVTREDGTECTVQFPDEITSLEFVGKALPAYLRRGTPIRFATVLGPTGMPMAPVNQLQIFAPLSPQLVPHNQAERFTPGVHSADKKKPQRGMPLTGKVIVVGNLMMLTAQGGLAVQAGSTPVQTMVSPDATLEIRVNNLSLAQPGDAVSVEGFYQPPDETKVKANKITITTDRVFGEMPAKPTRQRPTKKSKVVEPTVEPEKMPGEESVEAEAEEKDAAADAED</sequence>
<keyword evidence="2" id="KW-0732">Signal</keyword>
<evidence type="ECO:0008006" key="5">
    <source>
        <dbReference type="Google" id="ProtNLM"/>
    </source>
</evidence>
<feature type="region of interest" description="Disordered" evidence="1">
    <location>
        <begin position="261"/>
        <end position="309"/>
    </location>
</feature>